<dbReference type="RefSeq" id="WP_012136648.1">
    <property type="nucleotide sequence ID" value="NZ_KE007306.1"/>
</dbReference>
<dbReference type="OrthoDB" id="6196687at2"/>
<gene>
    <name evidence="1" type="ORF">MARLIPOL_03250</name>
</gene>
<proteinExistence type="predicted"/>
<reference evidence="1 2" key="1">
    <citation type="journal article" date="2013" name="Genome Announc.">
        <title>Draft Genome Sequence of the Moderately Halophilic Bacterium Marinobacter lipolyticus Strain SM19.</title>
        <authorList>
            <person name="Papke R.T."/>
            <person name="de la Haba R.R."/>
            <person name="Infante-Dominguez C."/>
            <person name="Perez D."/>
            <person name="Sanchez-Porro C."/>
            <person name="Lapierre P."/>
            <person name="Ventosa A."/>
        </authorList>
    </citation>
    <scope>NUCLEOTIDE SEQUENCE [LARGE SCALE GENOMIC DNA]</scope>
    <source>
        <strain evidence="1 2">SM19</strain>
    </source>
</reference>
<dbReference type="Proteomes" id="UP000016540">
    <property type="component" value="Unassembled WGS sequence"/>
</dbReference>
<keyword evidence="2" id="KW-1185">Reference proteome</keyword>
<comment type="caution">
    <text evidence="1">The sequence shown here is derived from an EMBL/GenBank/DDBJ whole genome shotgun (WGS) entry which is preliminary data.</text>
</comment>
<name>R8B516_9GAMM</name>
<evidence type="ECO:0000313" key="1">
    <source>
        <dbReference type="EMBL" id="EON93687.1"/>
    </source>
</evidence>
<dbReference type="AlphaFoldDB" id="R8B516"/>
<dbReference type="EMBL" id="ASAD01000006">
    <property type="protein sequence ID" value="EON93687.1"/>
    <property type="molecule type" value="Genomic_DNA"/>
</dbReference>
<sequence>MAKLLFYRFIFSEFDGSPSIKNTQSNFPNAELACSLPRELEETEHNVVSRCEQWFFVIQGEVGGEFLGVHRKAEMPDITDQDCYIVCTHPPFEEFVGSLISHAGQMGSAWHGHEFEFTFKGIFGKSMLIQSIYCGS</sequence>
<dbReference type="eggNOG" id="ENOG50346Q6">
    <property type="taxonomic scope" value="Bacteria"/>
</dbReference>
<dbReference type="HOGENOM" id="CLU_1872944_0_0_6"/>
<protein>
    <submittedName>
        <fullName evidence="1">Uncharacterized protein</fullName>
    </submittedName>
</protein>
<organism evidence="1 2">
    <name type="scientific">Marinobacter lipolyticus SM19</name>
    <dbReference type="NCBI Taxonomy" id="1318628"/>
    <lineage>
        <taxon>Bacteria</taxon>
        <taxon>Pseudomonadati</taxon>
        <taxon>Pseudomonadota</taxon>
        <taxon>Gammaproteobacteria</taxon>
        <taxon>Pseudomonadales</taxon>
        <taxon>Marinobacteraceae</taxon>
        <taxon>Marinobacter</taxon>
    </lineage>
</organism>
<evidence type="ECO:0000313" key="2">
    <source>
        <dbReference type="Proteomes" id="UP000016540"/>
    </source>
</evidence>
<accession>R8B516</accession>